<sequence length="111" mass="11644">MVSTGAQDLPLRTRVGSMLCSNVREPSTFTNVCDHSVRSARISTRRPHVPTIRPAESASGCSSSQATADFGAAASTRVGATSADVTNIDTNAAIHQRRAVPMQTPATRPPP</sequence>
<evidence type="ECO:0000313" key="2">
    <source>
        <dbReference type="EMBL" id="RFS43162.1"/>
    </source>
</evidence>
<protein>
    <submittedName>
        <fullName evidence="2">Uncharacterized protein</fullName>
    </submittedName>
</protein>
<reference evidence="2 3" key="1">
    <citation type="submission" date="2018-08" db="EMBL/GenBank/DDBJ databases">
        <title>Verrucosispora craniellae sp. nov., isolated from a marine sponge in the South China Sea.</title>
        <authorList>
            <person name="Li L."/>
            <person name="Lin H.W."/>
        </authorList>
    </citation>
    <scope>NUCLEOTIDE SEQUENCE [LARGE SCALE GENOMIC DNA]</scope>
    <source>
        <strain evidence="2 3">LHW63014</strain>
    </source>
</reference>
<name>A0A372FQW7_9ACTN</name>
<feature type="region of interest" description="Disordered" evidence="1">
    <location>
        <begin position="42"/>
        <end position="64"/>
    </location>
</feature>
<dbReference type="AlphaFoldDB" id="A0A372FQW7"/>
<organism evidence="2 3">
    <name type="scientific">Micromonospora craniellae</name>
    <dbReference type="NCBI Taxonomy" id="2294034"/>
    <lineage>
        <taxon>Bacteria</taxon>
        <taxon>Bacillati</taxon>
        <taxon>Actinomycetota</taxon>
        <taxon>Actinomycetes</taxon>
        <taxon>Micromonosporales</taxon>
        <taxon>Micromonosporaceae</taxon>
        <taxon>Micromonospora</taxon>
    </lineage>
</organism>
<proteinExistence type="predicted"/>
<keyword evidence="3" id="KW-1185">Reference proteome</keyword>
<evidence type="ECO:0000313" key="3">
    <source>
        <dbReference type="Proteomes" id="UP000262621"/>
    </source>
</evidence>
<dbReference type="EMBL" id="QVFU01000080">
    <property type="protein sequence ID" value="RFS43162.1"/>
    <property type="molecule type" value="Genomic_DNA"/>
</dbReference>
<gene>
    <name evidence="2" type="ORF">D0Q02_29400</name>
</gene>
<dbReference type="Proteomes" id="UP000262621">
    <property type="component" value="Unassembled WGS sequence"/>
</dbReference>
<comment type="caution">
    <text evidence="2">The sequence shown here is derived from an EMBL/GenBank/DDBJ whole genome shotgun (WGS) entry which is preliminary data.</text>
</comment>
<accession>A0A372FQW7</accession>
<evidence type="ECO:0000256" key="1">
    <source>
        <dbReference type="SAM" id="MobiDB-lite"/>
    </source>
</evidence>